<keyword evidence="3" id="KW-1185">Reference proteome</keyword>
<accession>A0A443YWV4</accession>
<sequence length="452" mass="47144">MKLKHSIVAVLMTAVAFTACKKNNNGDGTTGTIEITNGGNLTGTFKKDQHVVVRKGTITLTGYTYFEEGSSLTIEPGTIVKSSTTNKGALIMERGSKIMAEGTAQAPIVFTSGRPVGERTPGDWGGIILLGRATVNANNPTIEGGVGRQYGGTVDNDNSGSLKYIRIEFAGIAAEPNSEINGLTLGGVGSGTTLEHIMVAYGNDDAFEFFGGTVNAKYLIAYATADDDFDFDNGYKGKIQFAVSLRDPEFVDGGDAGNGIECDNNASGSDALPRTRPNLSNFTILGPNGAANTAANHNFANRFRRNTAFILNNSILLGHPDGGLSLESNGTYNAFIDGTSQFKNNILYALAAPFKLGSDVTVAGASATAIETKATTDGTVKLTSSAGAGLTNAFSLTSPNFLPATGSIALTGAAFTGDQNDAFFEKVAFKGAFGATNWTTGWASWTPKTNVY</sequence>
<feature type="signal peptide" evidence="1">
    <location>
        <begin position="1"/>
        <end position="21"/>
    </location>
</feature>
<dbReference type="OrthoDB" id="1521716at2"/>
<comment type="caution">
    <text evidence="2">The sequence shown here is derived from an EMBL/GenBank/DDBJ whole genome shotgun (WGS) entry which is preliminary data.</text>
</comment>
<dbReference type="EMBL" id="SAYW01000002">
    <property type="protein sequence ID" value="RWU08455.1"/>
    <property type="molecule type" value="Genomic_DNA"/>
</dbReference>
<dbReference type="AlphaFoldDB" id="A0A443YWV4"/>
<dbReference type="PANTHER" id="PTHR41339:SF1">
    <property type="entry name" value="SECRETED PROTEIN"/>
    <property type="match status" value="1"/>
</dbReference>
<dbReference type="RefSeq" id="WP_113646976.1">
    <property type="nucleotide sequence ID" value="NZ_QMHN01000002.1"/>
</dbReference>
<evidence type="ECO:0000313" key="3">
    <source>
        <dbReference type="Proteomes" id="UP000284120"/>
    </source>
</evidence>
<evidence type="ECO:0000256" key="1">
    <source>
        <dbReference type="SAM" id="SignalP"/>
    </source>
</evidence>
<evidence type="ECO:0000313" key="2">
    <source>
        <dbReference type="EMBL" id="RWU08455.1"/>
    </source>
</evidence>
<keyword evidence="1" id="KW-0732">Signal</keyword>
<feature type="chain" id="PRO_5019192975" evidence="1">
    <location>
        <begin position="22"/>
        <end position="452"/>
    </location>
</feature>
<proteinExistence type="predicted"/>
<protein>
    <submittedName>
        <fullName evidence="2">T9SS C-terminal target domain-containing protein</fullName>
    </submittedName>
</protein>
<reference evidence="2 3" key="1">
    <citation type="submission" date="2018-06" db="EMBL/GenBank/DDBJ databases">
        <title>Pedobacter endophyticus sp. nov., an endophytic bacterium isolated from a leaf of Triticum aestivum.</title>
        <authorList>
            <person name="Zhang L."/>
        </authorList>
    </citation>
    <scope>NUCLEOTIDE SEQUENCE [LARGE SCALE GENOMIC DNA]</scope>
    <source>
        <strain evidence="2 3">CM134L-2</strain>
    </source>
</reference>
<dbReference type="PANTHER" id="PTHR41339">
    <property type="entry name" value="LIPL48"/>
    <property type="match status" value="1"/>
</dbReference>
<organism evidence="2 3">
    <name type="scientific">Pedobacter chitinilyticus</name>
    <dbReference type="NCBI Taxonomy" id="2233776"/>
    <lineage>
        <taxon>Bacteria</taxon>
        <taxon>Pseudomonadati</taxon>
        <taxon>Bacteroidota</taxon>
        <taxon>Sphingobacteriia</taxon>
        <taxon>Sphingobacteriales</taxon>
        <taxon>Sphingobacteriaceae</taxon>
        <taxon>Pedobacter</taxon>
    </lineage>
</organism>
<dbReference type="Proteomes" id="UP000284120">
    <property type="component" value="Unassembled WGS sequence"/>
</dbReference>
<name>A0A443YWV4_9SPHI</name>
<gene>
    <name evidence="2" type="ORF">DPV69_08765</name>
</gene>
<dbReference type="PROSITE" id="PS51257">
    <property type="entry name" value="PROKAR_LIPOPROTEIN"/>
    <property type="match status" value="1"/>
</dbReference>